<evidence type="ECO:0000313" key="1">
    <source>
        <dbReference type="EMBL" id="KAL0915852.1"/>
    </source>
</evidence>
<dbReference type="AlphaFoldDB" id="A0ABD0UZF6"/>
<gene>
    <name evidence="1" type="ORF">M5K25_013312</name>
</gene>
<keyword evidence="2" id="KW-1185">Reference proteome</keyword>
<organism evidence="1 2">
    <name type="scientific">Dendrobium thyrsiflorum</name>
    <name type="common">Pinecone-like raceme dendrobium</name>
    <name type="synonym">Orchid</name>
    <dbReference type="NCBI Taxonomy" id="117978"/>
    <lineage>
        <taxon>Eukaryota</taxon>
        <taxon>Viridiplantae</taxon>
        <taxon>Streptophyta</taxon>
        <taxon>Embryophyta</taxon>
        <taxon>Tracheophyta</taxon>
        <taxon>Spermatophyta</taxon>
        <taxon>Magnoliopsida</taxon>
        <taxon>Liliopsida</taxon>
        <taxon>Asparagales</taxon>
        <taxon>Orchidaceae</taxon>
        <taxon>Epidendroideae</taxon>
        <taxon>Malaxideae</taxon>
        <taxon>Dendrobiinae</taxon>
        <taxon>Dendrobium</taxon>
    </lineage>
</organism>
<comment type="caution">
    <text evidence="1">The sequence shown here is derived from an EMBL/GenBank/DDBJ whole genome shotgun (WGS) entry which is preliminary data.</text>
</comment>
<proteinExistence type="predicted"/>
<dbReference type="EMBL" id="JANQDX010000011">
    <property type="protein sequence ID" value="KAL0915852.1"/>
    <property type="molecule type" value="Genomic_DNA"/>
</dbReference>
<reference evidence="1 2" key="1">
    <citation type="journal article" date="2024" name="Plant Biotechnol. J.">
        <title>Dendrobium thyrsiflorum genome and its molecular insights into genes involved in important horticultural traits.</title>
        <authorList>
            <person name="Chen B."/>
            <person name="Wang J.Y."/>
            <person name="Zheng P.J."/>
            <person name="Li K.L."/>
            <person name="Liang Y.M."/>
            <person name="Chen X.F."/>
            <person name="Zhang C."/>
            <person name="Zhao X."/>
            <person name="He X."/>
            <person name="Zhang G.Q."/>
            <person name="Liu Z.J."/>
            <person name="Xu Q."/>
        </authorList>
    </citation>
    <scope>NUCLEOTIDE SEQUENCE [LARGE SCALE GENOMIC DNA]</scope>
    <source>
        <strain evidence="1">GZMU011</strain>
    </source>
</reference>
<sequence length="140" mass="15332">MEGFLWRRDLPNMCRKAAKADDKELQLFTNFAASGMRSKGLIVNTSDSLEAPILSQIIPLPNHLCRRPPPRSRRINYLILCLCQSLGRGPLCPQLVGCPAIPLRRLCQLRQPSPADAGRVSGILARVGQQRPPLLVGGAA</sequence>
<protein>
    <submittedName>
        <fullName evidence="1">Uncharacterized protein</fullName>
    </submittedName>
</protein>
<evidence type="ECO:0000313" key="2">
    <source>
        <dbReference type="Proteomes" id="UP001552299"/>
    </source>
</evidence>
<dbReference type="Proteomes" id="UP001552299">
    <property type="component" value="Unassembled WGS sequence"/>
</dbReference>
<name>A0ABD0UZF6_DENTH</name>
<accession>A0ABD0UZF6</accession>